<dbReference type="Gene3D" id="3.30.420.10">
    <property type="entry name" value="Ribonuclease H-like superfamily/Ribonuclease H"/>
    <property type="match status" value="1"/>
</dbReference>
<dbReference type="GO" id="GO:0008408">
    <property type="term" value="F:3'-5' exonuclease activity"/>
    <property type="evidence" value="ECO:0007669"/>
    <property type="project" value="InterPro"/>
</dbReference>
<feature type="region of interest" description="Disordered" evidence="1">
    <location>
        <begin position="348"/>
        <end position="367"/>
    </location>
</feature>
<feature type="region of interest" description="Disordered" evidence="1">
    <location>
        <begin position="372"/>
        <end position="394"/>
    </location>
</feature>
<feature type="compositionally biased region" description="Basic residues" evidence="1">
    <location>
        <begin position="358"/>
        <end position="367"/>
    </location>
</feature>
<organism evidence="3">
    <name type="scientific">Pyricularia oryzae (strain Y34)</name>
    <name type="common">Rice blast fungus</name>
    <name type="synonym">Magnaporthe oryzae</name>
    <dbReference type="NCBI Taxonomy" id="1143189"/>
    <lineage>
        <taxon>Eukaryota</taxon>
        <taxon>Fungi</taxon>
        <taxon>Dikarya</taxon>
        <taxon>Ascomycota</taxon>
        <taxon>Pezizomycotina</taxon>
        <taxon>Sordariomycetes</taxon>
        <taxon>Sordariomycetidae</taxon>
        <taxon>Magnaporthales</taxon>
        <taxon>Pyriculariaceae</taxon>
        <taxon>Pyricularia</taxon>
    </lineage>
</organism>
<protein>
    <recommendedName>
        <fullName evidence="2">3'-5' exonuclease domain-containing protein</fullName>
    </recommendedName>
</protein>
<name>A0AA97P6I0_PYRO3</name>
<dbReference type="InterPro" id="IPR012337">
    <property type="entry name" value="RNaseH-like_sf"/>
</dbReference>
<feature type="compositionally biased region" description="Basic and acidic residues" evidence="1">
    <location>
        <begin position="297"/>
        <end position="309"/>
    </location>
</feature>
<feature type="region of interest" description="Disordered" evidence="1">
    <location>
        <begin position="297"/>
        <end position="335"/>
    </location>
</feature>
<dbReference type="PANTHER" id="PTHR43040">
    <property type="entry name" value="RIBONUCLEASE D"/>
    <property type="match status" value="1"/>
</dbReference>
<dbReference type="SMR" id="A0AA97P6I0"/>
<feature type="domain" description="3'-5' exonuclease" evidence="2">
    <location>
        <begin position="96"/>
        <end position="213"/>
    </location>
</feature>
<sequence length="394" mass="44790">MLSQARPRTCTLLRRHVYALSPKDSSQWQRTNVWQLAVPNRVESARWVHQPFRRVKGLRPPPPPSILNASLRDLSRLEVTSNVVATPRHVSDMLQTISQLPPSPHPVLYLNSEGANLCRDGDISVVAIFVEPKRHVYLVDVQELGEQAFNTTGSGTSLKQILESADVPKVFFDVRDDASALFGIYGIRLQGVQDVQLMENANREEWTRRFLHGLRRCMELDAPVVEEAQREAWLETKEKGLALFNGEDGGSWELFRQRPLPQICNEYCVHQVKWLPLIYAAYTRRFSKMIRGQEWRTKTAVESNKRVEEAQTPSYQSSSPKNVQGPWGGPHPNDSKWRQYITKLMEARAKEGETGIPSKKRGRYTVRRLRLEANADAEKRGTDGASTEPVVATA</sequence>
<dbReference type="Proteomes" id="UP000011086">
    <property type="component" value="Unassembled WGS sequence"/>
</dbReference>
<dbReference type="EMBL" id="JH793659">
    <property type="protein sequence ID" value="ELQ42948.1"/>
    <property type="molecule type" value="Genomic_DNA"/>
</dbReference>
<accession>A0AA97P6I0</accession>
<dbReference type="Pfam" id="PF01612">
    <property type="entry name" value="DNA_pol_A_exo1"/>
    <property type="match status" value="1"/>
</dbReference>
<evidence type="ECO:0000259" key="2">
    <source>
        <dbReference type="Pfam" id="PF01612"/>
    </source>
</evidence>
<dbReference type="AlphaFoldDB" id="A0AA97P6I0"/>
<dbReference type="SUPFAM" id="SSF53098">
    <property type="entry name" value="Ribonuclease H-like"/>
    <property type="match status" value="1"/>
</dbReference>
<feature type="compositionally biased region" description="Polar residues" evidence="1">
    <location>
        <begin position="311"/>
        <end position="322"/>
    </location>
</feature>
<dbReference type="GO" id="GO:0006139">
    <property type="term" value="P:nucleobase-containing compound metabolic process"/>
    <property type="evidence" value="ECO:0007669"/>
    <property type="project" value="InterPro"/>
</dbReference>
<gene>
    <name evidence="3" type="ORF">OOU_Y34scaffold00182g18</name>
</gene>
<feature type="compositionally biased region" description="Basic and acidic residues" evidence="1">
    <location>
        <begin position="372"/>
        <end position="382"/>
    </location>
</feature>
<proteinExistence type="predicted"/>
<dbReference type="InterPro" id="IPR036397">
    <property type="entry name" value="RNaseH_sf"/>
</dbReference>
<evidence type="ECO:0000313" key="3">
    <source>
        <dbReference type="EMBL" id="ELQ42948.1"/>
    </source>
</evidence>
<dbReference type="InterPro" id="IPR002562">
    <property type="entry name" value="3'-5'_exonuclease_dom"/>
</dbReference>
<reference evidence="3" key="1">
    <citation type="journal article" date="2012" name="PLoS Genet.">
        <title>Comparative analysis of the genomes of two field isolates of the rice blast fungus Magnaporthe oryzae.</title>
        <authorList>
            <person name="Xue M."/>
            <person name="Yang J."/>
            <person name="Li Z."/>
            <person name="Hu S."/>
            <person name="Yao N."/>
            <person name="Dean R.A."/>
            <person name="Zhao W."/>
            <person name="Shen M."/>
            <person name="Zhang H."/>
            <person name="Li C."/>
            <person name="Liu L."/>
            <person name="Cao L."/>
            <person name="Xu X."/>
            <person name="Xing Y."/>
            <person name="Hsiang T."/>
            <person name="Zhang Z."/>
            <person name="Xu J.R."/>
            <person name="Peng Y.L."/>
        </authorList>
    </citation>
    <scope>NUCLEOTIDE SEQUENCE</scope>
    <source>
        <strain evidence="3">Y34</strain>
    </source>
</reference>
<evidence type="ECO:0000256" key="1">
    <source>
        <dbReference type="SAM" id="MobiDB-lite"/>
    </source>
</evidence>
<dbReference type="GO" id="GO:0003676">
    <property type="term" value="F:nucleic acid binding"/>
    <property type="evidence" value="ECO:0007669"/>
    <property type="project" value="InterPro"/>
</dbReference>
<dbReference type="PANTHER" id="PTHR43040:SF1">
    <property type="entry name" value="RIBONUCLEASE D"/>
    <property type="match status" value="1"/>
</dbReference>